<evidence type="ECO:0000256" key="10">
    <source>
        <dbReference type="RuleBase" id="RU000461"/>
    </source>
</evidence>
<evidence type="ECO:0000256" key="2">
    <source>
        <dbReference type="ARBA" id="ARBA00005179"/>
    </source>
</evidence>
<evidence type="ECO:0000256" key="3">
    <source>
        <dbReference type="ARBA" id="ARBA00010617"/>
    </source>
</evidence>
<dbReference type="Pfam" id="PF00067">
    <property type="entry name" value="p450"/>
    <property type="match status" value="1"/>
</dbReference>
<dbReference type="InterPro" id="IPR001128">
    <property type="entry name" value="Cyt_P450"/>
</dbReference>
<keyword evidence="6 10" id="KW-0560">Oxidoreductase</keyword>
<reference evidence="11" key="1">
    <citation type="submission" date="2021-10" db="EMBL/GenBank/DDBJ databases">
        <title>De novo Genome Assembly of Clathrus columnatus (Basidiomycota, Fungi) Using Illumina and Nanopore Sequence Data.</title>
        <authorList>
            <person name="Ogiso-Tanaka E."/>
            <person name="Itagaki H."/>
            <person name="Hosoya T."/>
            <person name="Hosaka K."/>
        </authorList>
    </citation>
    <scope>NUCLEOTIDE SEQUENCE</scope>
    <source>
        <strain evidence="11">MO-923</strain>
    </source>
</reference>
<comment type="cofactor">
    <cofactor evidence="1 9">
        <name>heme</name>
        <dbReference type="ChEBI" id="CHEBI:30413"/>
    </cofactor>
</comment>
<protein>
    <recommendedName>
        <fullName evidence="13">Cytochrome P450</fullName>
    </recommendedName>
</protein>
<dbReference type="GO" id="GO:0005506">
    <property type="term" value="F:iron ion binding"/>
    <property type="evidence" value="ECO:0007669"/>
    <property type="project" value="InterPro"/>
</dbReference>
<accession>A0AAV5AQS3</accession>
<dbReference type="EMBL" id="BPWL01000011">
    <property type="protein sequence ID" value="GJJ15858.1"/>
    <property type="molecule type" value="Genomic_DNA"/>
</dbReference>
<dbReference type="GO" id="GO:0020037">
    <property type="term" value="F:heme binding"/>
    <property type="evidence" value="ECO:0007669"/>
    <property type="project" value="InterPro"/>
</dbReference>
<gene>
    <name evidence="11" type="ORF">Clacol_010136</name>
</gene>
<dbReference type="PANTHER" id="PTHR46300">
    <property type="entry name" value="P450, PUTATIVE (EUROFUNG)-RELATED-RELATED"/>
    <property type="match status" value="1"/>
</dbReference>
<keyword evidence="7 9" id="KW-0408">Iron</keyword>
<organism evidence="11 12">
    <name type="scientific">Clathrus columnatus</name>
    <dbReference type="NCBI Taxonomy" id="1419009"/>
    <lineage>
        <taxon>Eukaryota</taxon>
        <taxon>Fungi</taxon>
        <taxon>Dikarya</taxon>
        <taxon>Basidiomycota</taxon>
        <taxon>Agaricomycotina</taxon>
        <taxon>Agaricomycetes</taxon>
        <taxon>Phallomycetidae</taxon>
        <taxon>Phallales</taxon>
        <taxon>Clathraceae</taxon>
        <taxon>Clathrus</taxon>
    </lineage>
</organism>
<dbReference type="Gene3D" id="1.10.630.10">
    <property type="entry name" value="Cytochrome P450"/>
    <property type="match status" value="1"/>
</dbReference>
<keyword evidence="4 9" id="KW-0349">Heme</keyword>
<comment type="similarity">
    <text evidence="3 10">Belongs to the cytochrome P450 family.</text>
</comment>
<feature type="binding site" description="axial binding residue" evidence="9">
    <location>
        <position position="436"/>
    </location>
    <ligand>
        <name>heme</name>
        <dbReference type="ChEBI" id="CHEBI:30413"/>
    </ligand>
    <ligandPart>
        <name>Fe</name>
        <dbReference type="ChEBI" id="CHEBI:18248"/>
    </ligandPart>
</feature>
<dbReference type="PRINTS" id="PR00463">
    <property type="entry name" value="EP450I"/>
</dbReference>
<dbReference type="SUPFAM" id="SSF48264">
    <property type="entry name" value="Cytochrome P450"/>
    <property type="match status" value="1"/>
</dbReference>
<keyword evidence="5 9" id="KW-0479">Metal-binding</keyword>
<dbReference type="InterPro" id="IPR036396">
    <property type="entry name" value="Cyt_P450_sf"/>
</dbReference>
<dbReference type="GO" id="GO:0016705">
    <property type="term" value="F:oxidoreductase activity, acting on paired donors, with incorporation or reduction of molecular oxygen"/>
    <property type="evidence" value="ECO:0007669"/>
    <property type="project" value="InterPro"/>
</dbReference>
<evidence type="ECO:0000256" key="8">
    <source>
        <dbReference type="ARBA" id="ARBA00023033"/>
    </source>
</evidence>
<evidence type="ECO:0000256" key="5">
    <source>
        <dbReference type="ARBA" id="ARBA00022723"/>
    </source>
</evidence>
<dbReference type="InterPro" id="IPR017972">
    <property type="entry name" value="Cyt_P450_CS"/>
</dbReference>
<comment type="caution">
    <text evidence="11">The sequence shown here is derived from an EMBL/GenBank/DDBJ whole genome shotgun (WGS) entry which is preliminary data.</text>
</comment>
<keyword evidence="12" id="KW-1185">Reference proteome</keyword>
<comment type="pathway">
    <text evidence="2">Secondary metabolite biosynthesis.</text>
</comment>
<dbReference type="InterPro" id="IPR002401">
    <property type="entry name" value="Cyt_P450_E_grp-I"/>
</dbReference>
<evidence type="ECO:0000256" key="7">
    <source>
        <dbReference type="ARBA" id="ARBA00023004"/>
    </source>
</evidence>
<evidence type="ECO:0000313" key="11">
    <source>
        <dbReference type="EMBL" id="GJJ15858.1"/>
    </source>
</evidence>
<dbReference type="AlphaFoldDB" id="A0AAV5AQS3"/>
<name>A0AAV5AQS3_9AGAM</name>
<dbReference type="Proteomes" id="UP001050691">
    <property type="component" value="Unassembled WGS sequence"/>
</dbReference>
<evidence type="ECO:0000256" key="6">
    <source>
        <dbReference type="ARBA" id="ARBA00023002"/>
    </source>
</evidence>
<sequence length="513" mass="58585">MPSVDISLSSVLEFLSKNRGKFLNALVVYAGYRWWRAWARGRSLPPGPRGLPYFGHYLRWPPKEAYWTLAQKYNFGLFYVKEASMENIIISDYETALDRRSALYSGRPPFILANDYASLGRHMLVMPYGEKWRKMRAAIHPEVTPTKVSSYVPLATAEVKIALIKILKNPEAFHPYGRQIIGNLSFDQMQQVNAVEVLYSFFGVMGGQPLDHIPFLRYLPKFLTPGHRTGMRLQNLTRKCFDTLFDDMLGRISNGQMDSNAAMAARWWKDREVLGFDKDDVSMLAGTMFEGATDTTAGLMWTFMILSVSHPDYYKKAQEELDKLCGDTPPTLEDFERCEYVRAYCKEVLRWYGKFASGLPHKYTGEKDDFYNGYRIPSGSILRPFNSAMAFNPKTYGQIYNVDLFEPRRWIERPGGVGKASLDDGLVTFGFGRRVCPGKTLALLSYTLLASQAFYYLDIGQKEGAVLNKPYDDLNARSGKADTSKFYIKARPGRQTELEHDAETAREFLKNLQ</sequence>
<evidence type="ECO:0000313" key="12">
    <source>
        <dbReference type="Proteomes" id="UP001050691"/>
    </source>
</evidence>
<dbReference type="PANTHER" id="PTHR46300:SF5">
    <property type="entry name" value="CYTOCHROME P450"/>
    <property type="match status" value="1"/>
</dbReference>
<keyword evidence="8 10" id="KW-0503">Monooxygenase</keyword>
<evidence type="ECO:0000256" key="4">
    <source>
        <dbReference type="ARBA" id="ARBA00022617"/>
    </source>
</evidence>
<evidence type="ECO:0000256" key="1">
    <source>
        <dbReference type="ARBA" id="ARBA00001971"/>
    </source>
</evidence>
<proteinExistence type="inferred from homology"/>
<evidence type="ECO:0000256" key="9">
    <source>
        <dbReference type="PIRSR" id="PIRSR602401-1"/>
    </source>
</evidence>
<dbReference type="GO" id="GO:0004497">
    <property type="term" value="F:monooxygenase activity"/>
    <property type="evidence" value="ECO:0007669"/>
    <property type="project" value="UniProtKB-KW"/>
</dbReference>
<dbReference type="InterPro" id="IPR050364">
    <property type="entry name" value="Cytochrome_P450_fung"/>
</dbReference>
<dbReference type="PROSITE" id="PS00086">
    <property type="entry name" value="CYTOCHROME_P450"/>
    <property type="match status" value="1"/>
</dbReference>
<evidence type="ECO:0008006" key="13">
    <source>
        <dbReference type="Google" id="ProtNLM"/>
    </source>
</evidence>